<protein>
    <submittedName>
        <fullName evidence="1">Uncharacterized protein</fullName>
    </submittedName>
</protein>
<dbReference type="GeneID" id="93068459"/>
<gene>
    <name evidence="1" type="ORF">ABRZ00_12955</name>
</gene>
<evidence type="ECO:0000313" key="1">
    <source>
        <dbReference type="EMBL" id="XDJ55432.1"/>
    </source>
</evidence>
<dbReference type="EMBL" id="CP158257">
    <property type="protein sequence ID" value="XDJ55432.1"/>
    <property type="molecule type" value="Genomic_DNA"/>
</dbReference>
<dbReference type="RefSeq" id="WP_368647763.1">
    <property type="nucleotide sequence ID" value="NZ_CP158257.1"/>
</dbReference>
<sequence>MSAPTPGPWAHRNGRIFAADRESLTIARVARSADGDYSPANGDLIAAAPDLLEALIEVRAYLSKCPPHAEDITGAKWGRVMDLSGAALNRAEGKS</sequence>
<accession>A0AB39DMM4</accession>
<dbReference type="AlphaFoldDB" id="A0AB39DMM4"/>
<proteinExistence type="predicted"/>
<name>A0AB39DMM4_9BURK</name>
<organism evidence="1">
    <name type="scientific">Castellaniella ginsengisoli</name>
    <dbReference type="NCBI Taxonomy" id="546114"/>
    <lineage>
        <taxon>Bacteria</taxon>
        <taxon>Pseudomonadati</taxon>
        <taxon>Pseudomonadota</taxon>
        <taxon>Betaproteobacteria</taxon>
        <taxon>Burkholderiales</taxon>
        <taxon>Alcaligenaceae</taxon>
        <taxon>Castellaniella</taxon>
    </lineage>
</organism>
<reference evidence="1" key="1">
    <citation type="submission" date="2024-05" db="EMBL/GenBank/DDBJ databases">
        <authorList>
            <person name="Luo Y.-C."/>
            <person name="Nicholds J."/>
            <person name="Mortimer T."/>
            <person name="Maboni G."/>
        </authorList>
    </citation>
    <scope>NUCLEOTIDE SEQUENCE</scope>
    <source>
        <strain evidence="1">150221</strain>
    </source>
</reference>
<dbReference type="KEGG" id="cgin:ABRZ00_12955"/>